<protein>
    <submittedName>
        <fullName evidence="2">Putative portal protein</fullName>
    </submittedName>
</protein>
<dbReference type="InterPro" id="IPR006944">
    <property type="entry name" value="Phage/GTA_portal"/>
</dbReference>
<dbReference type="EMBL" id="MT143199">
    <property type="protein sequence ID" value="QJA94050.1"/>
    <property type="molecule type" value="Genomic_DNA"/>
</dbReference>
<accession>A0A6M3LGR9</accession>
<evidence type="ECO:0000313" key="2">
    <source>
        <dbReference type="EMBL" id="QJA94050.1"/>
    </source>
</evidence>
<gene>
    <name evidence="2" type="ORF">MM415B04016_0009</name>
</gene>
<reference evidence="2" key="1">
    <citation type="submission" date="2020-03" db="EMBL/GenBank/DDBJ databases">
        <title>The deep terrestrial virosphere.</title>
        <authorList>
            <person name="Holmfeldt K."/>
            <person name="Nilsson E."/>
            <person name="Simone D."/>
            <person name="Lopez-Fernandez M."/>
            <person name="Wu X."/>
            <person name="de Brujin I."/>
            <person name="Lundin D."/>
            <person name="Andersson A."/>
            <person name="Bertilsson S."/>
            <person name="Dopson M."/>
        </authorList>
    </citation>
    <scope>NUCLEOTIDE SEQUENCE</scope>
    <source>
        <strain evidence="2">MM415B04016</strain>
    </source>
</reference>
<dbReference type="Pfam" id="PF04860">
    <property type="entry name" value="Phage_portal"/>
    <property type="match status" value="1"/>
</dbReference>
<dbReference type="AlphaFoldDB" id="A0A6M3LGR9"/>
<feature type="compositionally biased region" description="Polar residues" evidence="1">
    <location>
        <begin position="433"/>
        <end position="444"/>
    </location>
</feature>
<evidence type="ECO:0000256" key="1">
    <source>
        <dbReference type="SAM" id="MobiDB-lite"/>
    </source>
</evidence>
<name>A0A6M3LGR9_9ZZZZ</name>
<proteinExistence type="predicted"/>
<feature type="region of interest" description="Disordered" evidence="1">
    <location>
        <begin position="409"/>
        <end position="444"/>
    </location>
</feature>
<sequence>MGSQFNTFSHGEIKDIDLDNLWFWIKRTPECVGILKRICTDIFTEIEFTPYDIEVRSSGRPKNDGLLRVNRAKSFWRRNSGKQKMYNAGFDWLGTGDAYLWKGMVQDQLKEFVGLAVETKSTDFYDEDYNSLNSIEVVPSSMTTIHHDDFKIISYIQKSKVNPSMKKTFFPDEILHAKLMDIDGSVYGFTPFISALYAIKTINAIQDYGYNYFANGAKLDYAFKFMGNVNPTYIDKVEEQIKQYTNVSNAHGSLILEGADKIEIEKLNDVSEEMEYRQLAIHCVGRLAFSFNMPADILSSILGVDIKGSAGSSDIENSGYNRNIIECQKYWEDLLNSQLFIPYFKVEGHFERTFKQDAIRDVQRMAQAAQVAEFFMRHKFPVVDDFYIEFMGIPKKFLTDGEIDKDAQPVGMLSGAVPKGNEQRSATKKSEQKPQQSNNKPIGS</sequence>
<organism evidence="2">
    <name type="scientific">viral metagenome</name>
    <dbReference type="NCBI Taxonomy" id="1070528"/>
    <lineage>
        <taxon>unclassified sequences</taxon>
        <taxon>metagenomes</taxon>
        <taxon>organismal metagenomes</taxon>
    </lineage>
</organism>